<keyword evidence="1 4" id="KW-0378">Hydrolase</keyword>
<dbReference type="EMBL" id="JAGSOH010000158">
    <property type="protein sequence ID" value="MBR7830815.1"/>
    <property type="molecule type" value="Genomic_DNA"/>
</dbReference>
<accession>A0A941EHK3</accession>
<feature type="active site" description="Nucleophile" evidence="4">
    <location>
        <position position="77"/>
    </location>
</feature>
<dbReference type="PROSITE" id="PS51635">
    <property type="entry name" value="PNPLA"/>
    <property type="match status" value="1"/>
</dbReference>
<protein>
    <submittedName>
        <fullName evidence="6">Patatin-like phospholipase family protein</fullName>
    </submittedName>
</protein>
<dbReference type="InterPro" id="IPR002641">
    <property type="entry name" value="PNPLA_dom"/>
</dbReference>
<gene>
    <name evidence="6" type="ORF">KDK95_31215</name>
</gene>
<dbReference type="GO" id="GO:0016787">
    <property type="term" value="F:hydrolase activity"/>
    <property type="evidence" value="ECO:0007669"/>
    <property type="project" value="UniProtKB-UniRule"/>
</dbReference>
<proteinExistence type="predicted"/>
<reference evidence="6" key="1">
    <citation type="submission" date="2021-04" db="EMBL/GenBank/DDBJ databases">
        <title>Genome based classification of Actinospica acidithermotolerans sp. nov., an actinobacterium isolated from an Indonesian hot spring.</title>
        <authorList>
            <person name="Kusuma A.B."/>
            <person name="Putra K.E."/>
            <person name="Nafisah S."/>
            <person name="Loh J."/>
            <person name="Nouioui I."/>
            <person name="Goodfellow M."/>
        </authorList>
    </citation>
    <scope>NUCLEOTIDE SEQUENCE</scope>
    <source>
        <strain evidence="6">MGRD01-02</strain>
    </source>
</reference>
<feature type="short sequence motif" description="GXSXG" evidence="4">
    <location>
        <begin position="75"/>
        <end position="79"/>
    </location>
</feature>
<dbReference type="PANTHER" id="PTHR14226">
    <property type="entry name" value="NEUROPATHY TARGET ESTERASE/SWISS CHEESE D.MELANOGASTER"/>
    <property type="match status" value="1"/>
</dbReference>
<keyword evidence="7" id="KW-1185">Reference proteome</keyword>
<evidence type="ECO:0000259" key="5">
    <source>
        <dbReference type="PROSITE" id="PS51635"/>
    </source>
</evidence>
<comment type="caution">
    <text evidence="4">Lacks conserved residue(s) required for the propagation of feature annotation.</text>
</comment>
<evidence type="ECO:0000256" key="2">
    <source>
        <dbReference type="ARBA" id="ARBA00022963"/>
    </source>
</evidence>
<dbReference type="InterPro" id="IPR016035">
    <property type="entry name" value="Acyl_Trfase/lysoPLipase"/>
</dbReference>
<dbReference type="Gene3D" id="3.40.1090.10">
    <property type="entry name" value="Cytosolic phospholipase A2 catalytic domain"/>
    <property type="match status" value="2"/>
</dbReference>
<dbReference type="SUPFAM" id="SSF52151">
    <property type="entry name" value="FabD/lysophospholipase-like"/>
    <property type="match status" value="1"/>
</dbReference>
<feature type="short sequence motif" description="GXGXXG" evidence="4">
    <location>
        <begin position="46"/>
        <end position="51"/>
    </location>
</feature>
<dbReference type="PANTHER" id="PTHR14226:SF64">
    <property type="entry name" value="PNPLA DOMAIN-CONTAINING PROTEIN"/>
    <property type="match status" value="1"/>
</dbReference>
<evidence type="ECO:0000313" key="7">
    <source>
        <dbReference type="Proteomes" id="UP000676325"/>
    </source>
</evidence>
<dbReference type="Proteomes" id="UP000676325">
    <property type="component" value="Unassembled WGS sequence"/>
</dbReference>
<dbReference type="GO" id="GO:0016042">
    <property type="term" value="P:lipid catabolic process"/>
    <property type="evidence" value="ECO:0007669"/>
    <property type="project" value="UniProtKB-UniRule"/>
</dbReference>
<name>A0A941EHK3_9ACTN</name>
<dbReference type="Pfam" id="PF01734">
    <property type="entry name" value="Patatin"/>
    <property type="match status" value="1"/>
</dbReference>
<feature type="active site" description="Proton acceptor" evidence="4">
    <location>
        <position position="199"/>
    </location>
</feature>
<keyword evidence="2 4" id="KW-0442">Lipid degradation</keyword>
<organism evidence="6 7">
    <name type="scientific">Actinospica acidithermotolerans</name>
    <dbReference type="NCBI Taxonomy" id="2828514"/>
    <lineage>
        <taxon>Bacteria</taxon>
        <taxon>Bacillati</taxon>
        <taxon>Actinomycetota</taxon>
        <taxon>Actinomycetes</taxon>
        <taxon>Catenulisporales</taxon>
        <taxon>Actinospicaceae</taxon>
        <taxon>Actinospica</taxon>
    </lineage>
</organism>
<comment type="caution">
    <text evidence="6">The sequence shown here is derived from an EMBL/GenBank/DDBJ whole genome shotgun (WGS) entry which is preliminary data.</text>
</comment>
<dbReference type="RefSeq" id="WP_212521935.1">
    <property type="nucleotide sequence ID" value="NZ_JAGSOH010000158.1"/>
</dbReference>
<sequence length="350" mass="37312">MAEHLLGGTTDQDPHRLTSVLAERLAAGSRPGERADGHRVALAIEGGGMRGSVSAGMALAIHELGLLNAFDAVYGASAGALTAAWLLSSKPQGILSCIDPRLTRACIRTTNLLRGRPMVDVERLVEDIYIREYPLDYASVLDTPIELHLLATDIATGEPRDLFSEMTDGKALRLALRASTALPVLAGRPVALGGRRYFDAGLAESIPFRQALRDGATHVLVLRSKAVHDVPATKGAEQRVPPSLGARFVAKVALRRHTPQLKAAYLARRARMVDDDRVLAAYETDRSGAHPTAVLSIRPDPAVPPVSRLATDSNLLREAFEFGRHAVNACFAPAERGNPVGAVGSDLLAA</sequence>
<evidence type="ECO:0000256" key="1">
    <source>
        <dbReference type="ARBA" id="ARBA00022801"/>
    </source>
</evidence>
<evidence type="ECO:0000256" key="4">
    <source>
        <dbReference type="PROSITE-ProRule" id="PRU01161"/>
    </source>
</evidence>
<keyword evidence="3 4" id="KW-0443">Lipid metabolism</keyword>
<evidence type="ECO:0000256" key="3">
    <source>
        <dbReference type="ARBA" id="ARBA00023098"/>
    </source>
</evidence>
<evidence type="ECO:0000313" key="6">
    <source>
        <dbReference type="EMBL" id="MBR7830815.1"/>
    </source>
</evidence>
<dbReference type="InterPro" id="IPR050301">
    <property type="entry name" value="NTE"/>
</dbReference>
<dbReference type="AlphaFoldDB" id="A0A941EHK3"/>
<feature type="domain" description="PNPLA" evidence="5">
    <location>
        <begin position="42"/>
        <end position="212"/>
    </location>
</feature>